<dbReference type="EMBL" id="CP019706">
    <property type="protein sequence ID" value="ARJ43388.1"/>
    <property type="molecule type" value="Genomic_DNA"/>
</dbReference>
<proteinExistence type="predicted"/>
<keyword evidence="3" id="KW-1185">Reference proteome</keyword>
<feature type="signal peptide" evidence="1">
    <location>
        <begin position="1"/>
        <end position="23"/>
    </location>
</feature>
<sequence length="288" mass="32091">MKSGYLALTTGICSLSFCSLSLAAETCRAIPEAIKQSNSVILLGGTAKGPVKQVVMGEFGKNVNSQKRVLGQFDRCGQLVVADISYDKNDQNIVLAMEQHIFRVNHGWLAEYQISVKVQKENALVEVNNKQGNISYMIGTQGNIISASDSFMLMGKKGFTETTYDYDPQMRLSSSTSRGSDRLTNGEYRYRWSKVGLLLGSSSAQSKESYTYDAQQRELGMRMVNTTSNGTITTLDECQSWDKIGNCTLSYSHETEIAGQETLQRQLGTAYRFEYWDSEAEKDGEEKR</sequence>
<keyword evidence="1" id="KW-0732">Signal</keyword>
<dbReference type="Proteomes" id="UP000192900">
    <property type="component" value="Chromosome"/>
</dbReference>
<dbReference type="OrthoDB" id="6626805at2"/>
<accession>A0A1W6B8G2</accession>
<dbReference type="Gene3D" id="2.180.10.10">
    <property type="entry name" value="RHS repeat-associated core"/>
    <property type="match status" value="1"/>
</dbReference>
<dbReference type="AlphaFoldDB" id="A0A1W6B8G2"/>
<name>A0A1W6B8G2_9GAMM</name>
<evidence type="ECO:0000313" key="3">
    <source>
        <dbReference type="Proteomes" id="UP000192900"/>
    </source>
</evidence>
<gene>
    <name evidence="2" type="ORF">B1H58_15985</name>
</gene>
<organism evidence="2 3">
    <name type="scientific">Pantoea alhagi</name>
    <dbReference type="NCBI Taxonomy" id="1891675"/>
    <lineage>
        <taxon>Bacteria</taxon>
        <taxon>Pseudomonadati</taxon>
        <taxon>Pseudomonadota</taxon>
        <taxon>Gammaproteobacteria</taxon>
        <taxon>Enterobacterales</taxon>
        <taxon>Erwiniaceae</taxon>
        <taxon>Pantoea</taxon>
    </lineage>
</organism>
<feature type="chain" id="PRO_5012868180" evidence="1">
    <location>
        <begin position="24"/>
        <end position="288"/>
    </location>
</feature>
<dbReference type="RefSeq" id="WP_085071444.1">
    <property type="nucleotide sequence ID" value="NZ_CP019706.1"/>
</dbReference>
<evidence type="ECO:0000256" key="1">
    <source>
        <dbReference type="SAM" id="SignalP"/>
    </source>
</evidence>
<evidence type="ECO:0000313" key="2">
    <source>
        <dbReference type="EMBL" id="ARJ43388.1"/>
    </source>
</evidence>
<dbReference type="KEGG" id="palh:B1H58_15985"/>
<reference evidence="2 3" key="1">
    <citation type="submission" date="2017-02" db="EMBL/GenBank/DDBJ databases">
        <title>Complete genome sequence of the drought resistance-promoting endophyte Pantoea alhagi LTYR-11Z.</title>
        <authorList>
            <person name="Zhang L."/>
        </authorList>
    </citation>
    <scope>NUCLEOTIDE SEQUENCE [LARGE SCALE GENOMIC DNA]</scope>
    <source>
        <strain evidence="2 3">LTYR-11Z</strain>
    </source>
</reference>
<dbReference type="STRING" id="1891675.B1H58_15985"/>
<protein>
    <submittedName>
        <fullName evidence="2">Uncharacterized protein</fullName>
    </submittedName>
</protein>